<keyword evidence="3 6" id="KW-0547">Nucleotide-binding</keyword>
<comment type="function">
    <text evidence="6">Ligates lysine onto the cytidine present at position 34 of the AUA codon-specific tRNA(Ile) that contains the anticodon CAU, in an ATP-dependent manner. Cytidine is converted to lysidine, thus changing the amino acid specificity of the tRNA from methionine to isoleucine.</text>
</comment>
<feature type="domain" description="tRNA(Ile)-lysidine/2-thiocytidine synthase N-terminal" evidence="7">
    <location>
        <begin position="12"/>
        <end position="190"/>
    </location>
</feature>
<evidence type="ECO:0000256" key="5">
    <source>
        <dbReference type="ARBA" id="ARBA00048539"/>
    </source>
</evidence>
<comment type="caution">
    <text evidence="8">The sequence shown here is derived from an EMBL/GenBank/DDBJ whole genome shotgun (WGS) entry which is preliminary data.</text>
</comment>
<feature type="binding site" evidence="6">
    <location>
        <begin position="17"/>
        <end position="22"/>
    </location>
    <ligand>
        <name>ATP</name>
        <dbReference type="ChEBI" id="CHEBI:30616"/>
    </ligand>
</feature>
<comment type="catalytic activity">
    <reaction evidence="5 6">
        <text>cytidine(34) in tRNA(Ile2) + L-lysine + ATP = lysidine(34) in tRNA(Ile2) + AMP + diphosphate + H(+)</text>
        <dbReference type="Rhea" id="RHEA:43744"/>
        <dbReference type="Rhea" id="RHEA-COMP:10625"/>
        <dbReference type="Rhea" id="RHEA-COMP:10670"/>
        <dbReference type="ChEBI" id="CHEBI:15378"/>
        <dbReference type="ChEBI" id="CHEBI:30616"/>
        <dbReference type="ChEBI" id="CHEBI:32551"/>
        <dbReference type="ChEBI" id="CHEBI:33019"/>
        <dbReference type="ChEBI" id="CHEBI:82748"/>
        <dbReference type="ChEBI" id="CHEBI:83665"/>
        <dbReference type="ChEBI" id="CHEBI:456215"/>
        <dbReference type="EC" id="6.3.4.19"/>
    </reaction>
</comment>
<dbReference type="GO" id="GO:0005524">
    <property type="term" value="F:ATP binding"/>
    <property type="evidence" value="ECO:0007669"/>
    <property type="project" value="UniProtKB-UniRule"/>
</dbReference>
<dbReference type="CDD" id="cd01992">
    <property type="entry name" value="TilS_N"/>
    <property type="match status" value="1"/>
</dbReference>
<keyword evidence="1 6" id="KW-0436">Ligase</keyword>
<dbReference type="SUPFAM" id="SSF82829">
    <property type="entry name" value="MesJ substrate recognition domain-like"/>
    <property type="match status" value="1"/>
</dbReference>
<dbReference type="GO" id="GO:0005737">
    <property type="term" value="C:cytoplasm"/>
    <property type="evidence" value="ECO:0007669"/>
    <property type="project" value="UniProtKB-SubCell"/>
</dbReference>
<keyword evidence="2 6" id="KW-0819">tRNA processing</keyword>
<dbReference type="PANTHER" id="PTHR43033:SF1">
    <property type="entry name" value="TRNA(ILE)-LYSIDINE SYNTHASE-RELATED"/>
    <property type="match status" value="1"/>
</dbReference>
<evidence type="ECO:0000256" key="6">
    <source>
        <dbReference type="HAMAP-Rule" id="MF_01161"/>
    </source>
</evidence>
<dbReference type="Gene3D" id="3.40.50.620">
    <property type="entry name" value="HUPs"/>
    <property type="match status" value="1"/>
</dbReference>
<comment type="similarity">
    <text evidence="6">Belongs to the tRNA(Ile)-lysidine synthase family.</text>
</comment>
<keyword evidence="6" id="KW-0963">Cytoplasm</keyword>
<organism evidence="8 9">
    <name type="scientific">Rubrivivax albus</name>
    <dbReference type="NCBI Taxonomy" id="2499835"/>
    <lineage>
        <taxon>Bacteria</taxon>
        <taxon>Pseudomonadati</taxon>
        <taxon>Pseudomonadota</taxon>
        <taxon>Betaproteobacteria</taxon>
        <taxon>Burkholderiales</taxon>
        <taxon>Sphaerotilaceae</taxon>
        <taxon>Rubrivivax</taxon>
    </lineage>
</organism>
<dbReference type="AlphaFoldDB" id="A0A437JQ52"/>
<dbReference type="InterPro" id="IPR012795">
    <property type="entry name" value="tRNA_Ile_lys_synt_N"/>
</dbReference>
<dbReference type="EMBL" id="SACT01000009">
    <property type="protein sequence ID" value="RVT48930.1"/>
    <property type="molecule type" value="Genomic_DNA"/>
</dbReference>
<evidence type="ECO:0000256" key="1">
    <source>
        <dbReference type="ARBA" id="ARBA00022598"/>
    </source>
</evidence>
<dbReference type="InterPro" id="IPR014729">
    <property type="entry name" value="Rossmann-like_a/b/a_fold"/>
</dbReference>
<dbReference type="GO" id="GO:0006400">
    <property type="term" value="P:tRNA modification"/>
    <property type="evidence" value="ECO:0007669"/>
    <property type="project" value="UniProtKB-UniRule"/>
</dbReference>
<proteinExistence type="inferred from homology"/>
<comment type="domain">
    <text evidence="6">The N-terminal region contains the highly conserved SGGXDS motif, predicted to be a P-loop motif involved in ATP binding.</text>
</comment>
<dbReference type="SUPFAM" id="SSF52402">
    <property type="entry name" value="Adenine nucleotide alpha hydrolases-like"/>
    <property type="match status" value="1"/>
</dbReference>
<name>A0A437JQ52_9BURK</name>
<dbReference type="InterPro" id="IPR012094">
    <property type="entry name" value="tRNA_Ile_lys_synt"/>
</dbReference>
<evidence type="ECO:0000256" key="4">
    <source>
        <dbReference type="ARBA" id="ARBA00022840"/>
    </source>
</evidence>
<dbReference type="InterPro" id="IPR011063">
    <property type="entry name" value="TilS/TtcA_N"/>
</dbReference>
<dbReference type="HAMAP" id="MF_01161">
    <property type="entry name" value="tRNA_Ile_lys_synt"/>
    <property type="match status" value="1"/>
</dbReference>
<reference evidence="8 9" key="1">
    <citation type="submission" date="2019-01" db="EMBL/GenBank/DDBJ databases">
        <authorList>
            <person name="Chen W.-M."/>
        </authorList>
    </citation>
    <scope>NUCLEOTIDE SEQUENCE [LARGE SCALE GENOMIC DNA]</scope>
    <source>
        <strain evidence="8 9">ICH-3</strain>
    </source>
</reference>
<dbReference type="NCBIfam" id="TIGR02432">
    <property type="entry name" value="lysidine_TilS_N"/>
    <property type="match status" value="1"/>
</dbReference>
<dbReference type="Proteomes" id="UP000288178">
    <property type="component" value="Unassembled WGS sequence"/>
</dbReference>
<accession>A0A437JQ52</accession>
<evidence type="ECO:0000256" key="2">
    <source>
        <dbReference type="ARBA" id="ARBA00022694"/>
    </source>
</evidence>
<dbReference type="OrthoDB" id="9807403at2"/>
<gene>
    <name evidence="6 8" type="primary">tilS</name>
    <name evidence="8" type="ORF">ENE75_21505</name>
</gene>
<dbReference type="Pfam" id="PF01171">
    <property type="entry name" value="ATP_bind_3"/>
    <property type="match status" value="1"/>
</dbReference>
<dbReference type="GO" id="GO:0032267">
    <property type="term" value="F:tRNA(Ile)-lysidine synthase activity"/>
    <property type="evidence" value="ECO:0007669"/>
    <property type="project" value="UniProtKB-EC"/>
</dbReference>
<keyword evidence="4 6" id="KW-0067">ATP-binding</keyword>
<dbReference type="PANTHER" id="PTHR43033">
    <property type="entry name" value="TRNA(ILE)-LYSIDINE SYNTHASE-RELATED"/>
    <property type="match status" value="1"/>
</dbReference>
<evidence type="ECO:0000313" key="9">
    <source>
        <dbReference type="Proteomes" id="UP000288178"/>
    </source>
</evidence>
<comment type="subcellular location">
    <subcellularLocation>
        <location evidence="6">Cytoplasm</location>
    </subcellularLocation>
</comment>
<evidence type="ECO:0000259" key="7">
    <source>
        <dbReference type="Pfam" id="PF01171"/>
    </source>
</evidence>
<evidence type="ECO:0000256" key="3">
    <source>
        <dbReference type="ARBA" id="ARBA00022741"/>
    </source>
</evidence>
<sequence length="316" mass="34324">MGATATPRPAELAVAASGGRDSTALLHATLRAARPLGVRVHALHVHHGLHPQADTWQRQVRTQCRRWGAIFHATRLSGAPAPAESVEAWARRERYAALATMARAAGCDIVLLAHHRRDQAETVLLQLLRGGGARGLAAMPADAKRGGLRWLRPWRDQPREAIEAYLRQHRLRWVDDPGNDDGRYARNRLQQVVWPALTDAFPQAEAALAQAAARAAEEAAALREFVAQDAAACADGDALRVAAWRALSPARQALLLRHQVEVWSGRGVPGTLVRRLQAELPGAASGQWPAPGGRLVLRKGRLSYQRDPSGPGQHSD</sequence>
<keyword evidence="9" id="KW-1185">Reference proteome</keyword>
<evidence type="ECO:0000313" key="8">
    <source>
        <dbReference type="EMBL" id="RVT48930.1"/>
    </source>
</evidence>
<protein>
    <recommendedName>
        <fullName evidence="6">tRNA(Ile)-lysidine synthase</fullName>
        <ecNumber evidence="6">6.3.4.19</ecNumber>
    </recommendedName>
    <alternativeName>
        <fullName evidence="6">tRNA(Ile)-2-lysyl-cytidine synthase</fullName>
    </alternativeName>
    <alternativeName>
        <fullName evidence="6">tRNA(Ile)-lysidine synthetase</fullName>
    </alternativeName>
</protein>
<dbReference type="EC" id="6.3.4.19" evidence="6"/>